<evidence type="ECO:0000256" key="6">
    <source>
        <dbReference type="RuleBase" id="RU363108"/>
    </source>
</evidence>
<keyword evidence="7" id="KW-1185">Reference proteome</keyword>
<dbReference type="GO" id="GO:0050909">
    <property type="term" value="P:sensory perception of taste"/>
    <property type="evidence" value="ECO:0007669"/>
    <property type="project" value="InterPro"/>
</dbReference>
<keyword evidence="2 6" id="KW-1003">Cell membrane</keyword>
<comment type="function">
    <text evidence="6">Gustatory receptor which mediates acceptance or avoidance behavior, depending on its substrates.</text>
</comment>
<protein>
    <recommendedName>
        <fullName evidence="6">Gustatory receptor</fullName>
    </recommendedName>
</protein>
<feature type="transmembrane region" description="Helical" evidence="6">
    <location>
        <begin position="266"/>
        <end position="286"/>
    </location>
</feature>
<proteinExistence type="inferred from homology"/>
<dbReference type="InterPro" id="IPR013604">
    <property type="entry name" value="7TM_chemorcpt"/>
</dbReference>
<evidence type="ECO:0000313" key="8">
    <source>
        <dbReference type="RefSeq" id="XP_034114216.1"/>
    </source>
</evidence>
<dbReference type="CTD" id="42007"/>
<dbReference type="GO" id="GO:0005886">
    <property type="term" value="C:plasma membrane"/>
    <property type="evidence" value="ECO:0007669"/>
    <property type="project" value="UniProtKB-SubCell"/>
</dbReference>
<feature type="transmembrane region" description="Helical" evidence="6">
    <location>
        <begin position="341"/>
        <end position="361"/>
    </location>
</feature>
<feature type="transmembrane region" description="Helical" evidence="6">
    <location>
        <begin position="226"/>
        <end position="246"/>
    </location>
</feature>
<feature type="transmembrane region" description="Helical" evidence="6">
    <location>
        <begin position="168"/>
        <end position="190"/>
    </location>
</feature>
<comment type="similarity">
    <text evidence="6">Belongs to the insect chemoreceptor superfamily. Gustatory receptor (GR) family.</text>
</comment>
<evidence type="ECO:0000313" key="7">
    <source>
        <dbReference type="Proteomes" id="UP000515160"/>
    </source>
</evidence>
<evidence type="ECO:0000256" key="5">
    <source>
        <dbReference type="ARBA" id="ARBA00023136"/>
    </source>
</evidence>
<sequence>MPHLPHFGALGLLLLLRLWQLLALAPLSYISGRGARPRRLVTSLATIKWFALLTLSPLLLQQSVALYDATNVKPSPLFRRIALATMAGDLGISLAMLGTNLWQRRRLMQLINGLARLQAKVRLSRRATLLLWGKLLLSLYELLCNEPFLRQNAAHLPWLQLLAYGLQLYVQHMSSVFGNGIFAGLLLILASMEQLELQWEQLYLDKSQHCRLLRAEQRLLRVCQDFVNVFQLGMFLLVIGNFINILANMYAYMFYFVEQHGIPLTISNYCAIVAIQLYAVILATHLCQLRHRRLRSCCLELRYSPPELTLEQAVLPTPLFFWPLDTVEFSVLGLFNLDNGFWLFLVSYAANFIVIILQFTLEHMKR</sequence>
<keyword evidence="6 8" id="KW-0675">Receptor</keyword>
<evidence type="ECO:0000256" key="2">
    <source>
        <dbReference type="ARBA" id="ARBA00022475"/>
    </source>
</evidence>
<reference evidence="8" key="1">
    <citation type="submission" date="2025-08" db="UniProtKB">
        <authorList>
            <consortium name="RefSeq"/>
        </authorList>
    </citation>
    <scope>IDENTIFICATION</scope>
    <source>
        <strain evidence="8">15112-1751.03</strain>
        <tissue evidence="8">Whole Adult</tissue>
    </source>
</reference>
<dbReference type="OrthoDB" id="8039669at2759"/>
<dbReference type="AlphaFoldDB" id="A0A6P8XD75"/>
<accession>A0A6P8XD75</accession>
<name>A0A6P8XD75_DROAB</name>
<keyword evidence="3 6" id="KW-0812">Transmembrane</keyword>
<keyword evidence="4 6" id="KW-1133">Transmembrane helix</keyword>
<gene>
    <name evidence="8" type="primary">LOC117574487</name>
</gene>
<comment type="subcellular location">
    <subcellularLocation>
        <location evidence="1 6">Cell membrane</location>
        <topology evidence="1 6">Multi-pass membrane protein</topology>
    </subcellularLocation>
</comment>
<dbReference type="RefSeq" id="XP_034114216.1">
    <property type="nucleotide sequence ID" value="XM_034258325.2"/>
</dbReference>
<keyword evidence="5 6" id="KW-0472">Membrane</keyword>
<keyword evidence="6" id="KW-0807">Transducer</keyword>
<dbReference type="Proteomes" id="UP000515160">
    <property type="component" value="Chromosome 2R"/>
</dbReference>
<dbReference type="GO" id="GO:0007165">
    <property type="term" value="P:signal transduction"/>
    <property type="evidence" value="ECO:0007669"/>
    <property type="project" value="UniProtKB-KW"/>
</dbReference>
<organism evidence="7 8">
    <name type="scientific">Drosophila albomicans</name>
    <name type="common">Fruit fly</name>
    <dbReference type="NCBI Taxonomy" id="7291"/>
    <lineage>
        <taxon>Eukaryota</taxon>
        <taxon>Metazoa</taxon>
        <taxon>Ecdysozoa</taxon>
        <taxon>Arthropoda</taxon>
        <taxon>Hexapoda</taxon>
        <taxon>Insecta</taxon>
        <taxon>Pterygota</taxon>
        <taxon>Neoptera</taxon>
        <taxon>Endopterygota</taxon>
        <taxon>Diptera</taxon>
        <taxon>Brachycera</taxon>
        <taxon>Muscomorpha</taxon>
        <taxon>Ephydroidea</taxon>
        <taxon>Drosophilidae</taxon>
        <taxon>Drosophila</taxon>
    </lineage>
</organism>
<feature type="transmembrane region" description="Helical" evidence="6">
    <location>
        <begin position="40"/>
        <end position="60"/>
    </location>
</feature>
<dbReference type="Pfam" id="PF08395">
    <property type="entry name" value="7tm_7"/>
    <property type="match status" value="1"/>
</dbReference>
<evidence type="ECO:0000256" key="1">
    <source>
        <dbReference type="ARBA" id="ARBA00004651"/>
    </source>
</evidence>
<dbReference type="GeneID" id="117574487"/>
<evidence type="ECO:0000256" key="3">
    <source>
        <dbReference type="ARBA" id="ARBA00022692"/>
    </source>
</evidence>
<feature type="transmembrane region" description="Helical" evidence="6">
    <location>
        <begin position="6"/>
        <end position="28"/>
    </location>
</feature>
<evidence type="ECO:0000256" key="4">
    <source>
        <dbReference type="ARBA" id="ARBA00022989"/>
    </source>
</evidence>
<feature type="transmembrane region" description="Helical" evidence="6">
    <location>
        <begin position="80"/>
        <end position="102"/>
    </location>
</feature>